<proteinExistence type="predicted"/>
<protein>
    <submittedName>
        <fullName evidence="1">Uncharacterized protein</fullName>
    </submittedName>
</protein>
<organism evidence="1 2">
    <name type="scientific">Labilithrix luteola</name>
    <dbReference type="NCBI Taxonomy" id="1391654"/>
    <lineage>
        <taxon>Bacteria</taxon>
        <taxon>Pseudomonadati</taxon>
        <taxon>Myxococcota</taxon>
        <taxon>Polyangia</taxon>
        <taxon>Polyangiales</taxon>
        <taxon>Labilitrichaceae</taxon>
        <taxon>Labilithrix</taxon>
    </lineage>
</organism>
<gene>
    <name evidence="1" type="ORF">AKJ09_06154</name>
</gene>
<reference evidence="1 2" key="1">
    <citation type="submission" date="2015-08" db="EMBL/GenBank/DDBJ databases">
        <authorList>
            <person name="Babu N.S."/>
            <person name="Beckwith C.J."/>
            <person name="Beseler K.G."/>
            <person name="Brison A."/>
            <person name="Carone J.V."/>
            <person name="Caskin T.P."/>
            <person name="Diamond M."/>
            <person name="Durham M.E."/>
            <person name="Foxe J.M."/>
            <person name="Go M."/>
            <person name="Henderson B.A."/>
            <person name="Jones I.B."/>
            <person name="McGettigan J.A."/>
            <person name="Micheletti S.J."/>
            <person name="Nasrallah M.E."/>
            <person name="Ortiz D."/>
            <person name="Piller C.R."/>
            <person name="Privatt S.R."/>
            <person name="Schneider S.L."/>
            <person name="Sharp S."/>
            <person name="Smith T.C."/>
            <person name="Stanton J.D."/>
            <person name="Ullery H.E."/>
            <person name="Wilson R.J."/>
            <person name="Serrano M.G."/>
            <person name="Buck G."/>
            <person name="Lee V."/>
            <person name="Wang Y."/>
            <person name="Carvalho R."/>
            <person name="Voegtly L."/>
            <person name="Shi R."/>
            <person name="Duckworth R."/>
            <person name="Johnson A."/>
            <person name="Loviza R."/>
            <person name="Walstead R."/>
            <person name="Shah Z."/>
            <person name="Kiflezghi M."/>
            <person name="Wade K."/>
            <person name="Ball S.L."/>
            <person name="Bradley K.W."/>
            <person name="Asai D.J."/>
            <person name="Bowman C.A."/>
            <person name="Russell D.A."/>
            <person name="Pope W.H."/>
            <person name="Jacobs-Sera D."/>
            <person name="Hendrix R.W."/>
            <person name="Hatfull G.F."/>
        </authorList>
    </citation>
    <scope>NUCLEOTIDE SEQUENCE [LARGE SCALE GENOMIC DNA]</scope>
    <source>
        <strain evidence="1 2">DSM 27648</strain>
    </source>
</reference>
<accession>A0A0K1Q127</accession>
<dbReference type="Proteomes" id="UP000064967">
    <property type="component" value="Chromosome"/>
</dbReference>
<evidence type="ECO:0000313" key="1">
    <source>
        <dbReference type="EMBL" id="AKU99490.1"/>
    </source>
</evidence>
<dbReference type="AlphaFoldDB" id="A0A0K1Q127"/>
<sequence>MRPDTACARDPERGEKSGDLWVFLRVSTRHVGCSRARSAEGGAHRAVRNLGRTRR</sequence>
<evidence type="ECO:0000313" key="2">
    <source>
        <dbReference type="Proteomes" id="UP000064967"/>
    </source>
</evidence>
<keyword evidence="2" id="KW-1185">Reference proteome</keyword>
<dbReference type="EMBL" id="CP012333">
    <property type="protein sequence ID" value="AKU99490.1"/>
    <property type="molecule type" value="Genomic_DNA"/>
</dbReference>
<dbReference type="STRING" id="1391654.AKJ09_06154"/>
<name>A0A0K1Q127_9BACT</name>
<dbReference type="KEGG" id="llu:AKJ09_06154"/>